<evidence type="ECO:0000313" key="8">
    <source>
        <dbReference type="EMBL" id="MBN3051725.1"/>
    </source>
</evidence>
<proteinExistence type="inferred from homology"/>
<dbReference type="GO" id="GO:0003677">
    <property type="term" value="F:DNA binding"/>
    <property type="evidence" value="ECO:0007669"/>
    <property type="project" value="InterPro"/>
</dbReference>
<evidence type="ECO:0000256" key="5">
    <source>
        <dbReference type="ARBA" id="ARBA00022691"/>
    </source>
</evidence>
<keyword evidence="5" id="KW-0949">S-adenosyl-L-methionine</keyword>
<protein>
    <recommendedName>
        <fullName evidence="2">site-specific DNA-methyltransferase (adenine-specific)</fullName>
        <ecNumber evidence="2">2.1.1.72</ecNumber>
    </recommendedName>
</protein>
<accession>A0AAE2WF08</accession>
<evidence type="ECO:0000256" key="3">
    <source>
        <dbReference type="ARBA" id="ARBA00022603"/>
    </source>
</evidence>
<dbReference type="Proteomes" id="UP000768524">
    <property type="component" value="Unassembled WGS sequence"/>
</dbReference>
<dbReference type="InterPro" id="IPR002295">
    <property type="entry name" value="N4/N6-MTase_EcoPI_Mod-like"/>
</dbReference>
<dbReference type="Pfam" id="PF01555">
    <property type="entry name" value="N6_N4_Mtase"/>
    <property type="match status" value="1"/>
</dbReference>
<dbReference type="InterPro" id="IPR002052">
    <property type="entry name" value="DNA_methylase_N6_adenine_CS"/>
</dbReference>
<organism evidence="8 9">
    <name type="scientific">Pectobacterium brasiliense</name>
    <dbReference type="NCBI Taxonomy" id="180957"/>
    <lineage>
        <taxon>Bacteria</taxon>
        <taxon>Pseudomonadati</taxon>
        <taxon>Pseudomonadota</taxon>
        <taxon>Gammaproteobacteria</taxon>
        <taxon>Enterobacterales</taxon>
        <taxon>Pectobacteriaceae</taxon>
        <taxon>Pectobacterium</taxon>
    </lineage>
</organism>
<dbReference type="EC" id="2.1.1.72" evidence="2"/>
<comment type="caution">
    <text evidence="8">The sequence shown here is derived from an EMBL/GenBank/DDBJ whole genome shotgun (WGS) entry which is preliminary data.</text>
</comment>
<dbReference type="GO" id="GO:0032259">
    <property type="term" value="P:methylation"/>
    <property type="evidence" value="ECO:0007669"/>
    <property type="project" value="UniProtKB-KW"/>
</dbReference>
<dbReference type="GO" id="GO:0009007">
    <property type="term" value="F:site-specific DNA-methyltransferase (adenine-specific) activity"/>
    <property type="evidence" value="ECO:0007669"/>
    <property type="project" value="UniProtKB-EC"/>
</dbReference>
<dbReference type="SUPFAM" id="SSF53335">
    <property type="entry name" value="S-adenosyl-L-methionine-dependent methyltransferases"/>
    <property type="match status" value="1"/>
</dbReference>
<dbReference type="InterPro" id="IPR029063">
    <property type="entry name" value="SAM-dependent_MTases_sf"/>
</dbReference>
<dbReference type="PRINTS" id="PR00506">
    <property type="entry name" value="D21N6MTFRASE"/>
</dbReference>
<comment type="similarity">
    <text evidence="1">Belongs to the N(4)/N(6)-methyltransferase family.</text>
</comment>
<evidence type="ECO:0000256" key="4">
    <source>
        <dbReference type="ARBA" id="ARBA00022679"/>
    </source>
</evidence>
<dbReference type="GO" id="GO:0008170">
    <property type="term" value="F:N-methyltransferase activity"/>
    <property type="evidence" value="ECO:0007669"/>
    <property type="project" value="InterPro"/>
</dbReference>
<dbReference type="PIRSF" id="PIRSF015855">
    <property type="entry name" value="TypeIII_Mtase_mKpnI"/>
    <property type="match status" value="1"/>
</dbReference>
<feature type="domain" description="DNA methylase N-4/N-6" evidence="7">
    <location>
        <begin position="69"/>
        <end position="367"/>
    </location>
</feature>
<dbReference type="EMBL" id="JACGEP010000021">
    <property type="protein sequence ID" value="MBN3051725.1"/>
    <property type="molecule type" value="Genomic_DNA"/>
</dbReference>
<evidence type="ECO:0000259" key="7">
    <source>
        <dbReference type="Pfam" id="PF01555"/>
    </source>
</evidence>
<name>A0AAE2WF08_9GAMM</name>
<comment type="catalytic activity">
    <reaction evidence="6">
        <text>a 2'-deoxyadenosine in DNA + S-adenosyl-L-methionine = an N(6)-methyl-2'-deoxyadenosine in DNA + S-adenosyl-L-homocysteine + H(+)</text>
        <dbReference type="Rhea" id="RHEA:15197"/>
        <dbReference type="Rhea" id="RHEA-COMP:12418"/>
        <dbReference type="Rhea" id="RHEA-COMP:12419"/>
        <dbReference type="ChEBI" id="CHEBI:15378"/>
        <dbReference type="ChEBI" id="CHEBI:57856"/>
        <dbReference type="ChEBI" id="CHEBI:59789"/>
        <dbReference type="ChEBI" id="CHEBI:90615"/>
        <dbReference type="ChEBI" id="CHEBI:90616"/>
        <dbReference type="EC" id="2.1.1.72"/>
    </reaction>
</comment>
<dbReference type="Gene3D" id="3.40.50.150">
    <property type="entry name" value="Vaccinia Virus protein VP39"/>
    <property type="match status" value="1"/>
</dbReference>
<reference evidence="8" key="1">
    <citation type="submission" date="2020-07" db="EMBL/GenBank/DDBJ databases">
        <title>A pangenomic view of the genus Pectobacterium provides insights into genome organization, phylogeny, and virulence.</title>
        <authorList>
            <person name="Jonkheer E."/>
            <person name="Brankovics B."/>
            <person name="Houwers I."/>
            <person name="Van Der Wolf J."/>
            <person name="Bonants P."/>
            <person name="Vreeburg R."/>
            <person name="Bollema R."/>
            <person name="De Haan J."/>
            <person name="Berke L."/>
            <person name="De Ridder D."/>
            <person name="Smit S."/>
            <person name="Van Der Lee T.A.J."/>
        </authorList>
    </citation>
    <scope>NUCLEOTIDE SEQUENCE</scope>
    <source>
        <strain evidence="8">NAK:433</strain>
    </source>
</reference>
<dbReference type="PROSITE" id="PS00092">
    <property type="entry name" value="N6_MTASE"/>
    <property type="match status" value="1"/>
</dbReference>
<evidence type="ECO:0000256" key="2">
    <source>
        <dbReference type="ARBA" id="ARBA00011900"/>
    </source>
</evidence>
<keyword evidence="3" id="KW-0489">Methyltransferase</keyword>
<keyword evidence="4" id="KW-0808">Transferase</keyword>
<evidence type="ECO:0000256" key="6">
    <source>
        <dbReference type="ARBA" id="ARBA00047942"/>
    </source>
</evidence>
<dbReference type="AlphaFoldDB" id="A0AAE2WF08"/>
<dbReference type="InterPro" id="IPR002941">
    <property type="entry name" value="DNA_methylase_N4/N6"/>
</dbReference>
<evidence type="ECO:0000313" key="9">
    <source>
        <dbReference type="Proteomes" id="UP000768524"/>
    </source>
</evidence>
<evidence type="ECO:0000256" key="1">
    <source>
        <dbReference type="ARBA" id="ARBA00006594"/>
    </source>
</evidence>
<gene>
    <name evidence="8" type="ORF">H4F45_09600</name>
</gene>
<sequence>MGCGLNEVFDRVLFYGECLGFDLKSDFSVREYALYNNFNENFKFDDSSLLVGDNLSHLMKLASSFREMVDLCYIDPPYNTGSKFLYNDTRKGECDGFFGVHNAWMRFMLPRLAVAKEIMKRDGVIAISIDDNEFAYLKILMDTVFGGSNFIGTVVVCRSKNGKGSNKNIAPTHEYLLVYGKTDESKLYGQLDDSSVYDKTDIHGAFKVDGLFRKKGEASLRTDRPNMYYPLYSNPNTGEVSVDASPGLVEVFPVDSKGIERRWLWSKETARLRSWQLYSSKNNVIYVKNYSSEGKRIKIRTFWDSADFYTEKATNEIIKIFGKKIFDTPKPLKFIKAIIESMAKPDAIILDFFAGSGTTAHAAALLNTIDNGSRKTILIENNTKIPDSHIAYKNGFNLISDITKERLRKIHEHNERFKYRIYTLD</sequence>